<evidence type="ECO:0000256" key="1">
    <source>
        <dbReference type="ARBA" id="ARBA00005381"/>
    </source>
</evidence>
<feature type="domain" description="Guanylate cyclase" evidence="2">
    <location>
        <begin position="19"/>
        <end position="146"/>
    </location>
</feature>
<gene>
    <name evidence="3" type="ORF">Ari01nite_82000</name>
</gene>
<keyword evidence="4" id="KW-1185">Reference proteome</keyword>
<protein>
    <recommendedName>
        <fullName evidence="2">Guanylate cyclase domain-containing protein</fullName>
    </recommendedName>
</protein>
<reference evidence="3" key="1">
    <citation type="submission" date="2021-01" db="EMBL/GenBank/DDBJ databases">
        <title>Whole genome shotgun sequence of Actinoplanes rishiriensis NBRC 108556.</title>
        <authorList>
            <person name="Komaki H."/>
            <person name="Tamura T."/>
        </authorList>
    </citation>
    <scope>NUCLEOTIDE SEQUENCE</scope>
    <source>
        <strain evidence="3">NBRC 108556</strain>
    </source>
</reference>
<dbReference type="PANTHER" id="PTHR43081:SF1">
    <property type="entry name" value="ADENYLATE CYCLASE, TERMINAL-DIFFERENTIATION SPECIFIC"/>
    <property type="match status" value="1"/>
</dbReference>
<comment type="caution">
    <text evidence="3">The sequence shown here is derived from an EMBL/GenBank/DDBJ whole genome shotgun (WGS) entry which is preliminary data.</text>
</comment>
<dbReference type="SUPFAM" id="SSF55073">
    <property type="entry name" value="Nucleotide cyclase"/>
    <property type="match status" value="1"/>
</dbReference>
<dbReference type="InterPro" id="IPR001054">
    <property type="entry name" value="A/G_cyclase"/>
</dbReference>
<accession>A0A919K8C1</accession>
<dbReference type="EMBL" id="BOMV01000089">
    <property type="protein sequence ID" value="GIF00736.1"/>
    <property type="molecule type" value="Genomic_DNA"/>
</dbReference>
<comment type="similarity">
    <text evidence="1">Belongs to the adenylyl cyclase class-3 family.</text>
</comment>
<name>A0A919K8C1_9ACTN</name>
<evidence type="ECO:0000313" key="3">
    <source>
        <dbReference type="EMBL" id="GIF00736.1"/>
    </source>
</evidence>
<dbReference type="InterPro" id="IPR050697">
    <property type="entry name" value="Adenylyl/Guanylyl_Cyclase_3/4"/>
</dbReference>
<evidence type="ECO:0000259" key="2">
    <source>
        <dbReference type="PROSITE" id="PS50125"/>
    </source>
</evidence>
<dbReference type="GO" id="GO:0035556">
    <property type="term" value="P:intracellular signal transduction"/>
    <property type="evidence" value="ECO:0007669"/>
    <property type="project" value="InterPro"/>
</dbReference>
<dbReference type="Gene3D" id="3.30.70.1230">
    <property type="entry name" value="Nucleotide cyclase"/>
    <property type="match status" value="1"/>
</dbReference>
<sequence length="216" mass="22693">MQALMSTHDRTGLVRRHVAVLFVDLSGFTALVESVPPETVYERVAPMLDELALLVTEYGGLIQQVLGDGFMAVFGLGSAPARAAADDEVTCAVQAGLMAVLASRQAPLSLPAHAGVECGEVLVSPPWQSASFGVWGRAVTVAARLCDLAGPSTVYVGPQAARRGGERILETWADGSATILHAHLKGMAQEIVVHGATCANDALRTREAAQHISDNR</sequence>
<dbReference type="PANTHER" id="PTHR43081">
    <property type="entry name" value="ADENYLATE CYCLASE, TERMINAL-DIFFERENTIATION SPECIFIC-RELATED"/>
    <property type="match status" value="1"/>
</dbReference>
<dbReference type="InterPro" id="IPR029787">
    <property type="entry name" value="Nucleotide_cyclase"/>
</dbReference>
<proteinExistence type="inferred from homology"/>
<dbReference type="Pfam" id="PF00211">
    <property type="entry name" value="Guanylate_cyc"/>
    <property type="match status" value="1"/>
</dbReference>
<organism evidence="3 4">
    <name type="scientific">Paractinoplanes rishiriensis</name>
    <dbReference type="NCBI Taxonomy" id="1050105"/>
    <lineage>
        <taxon>Bacteria</taxon>
        <taxon>Bacillati</taxon>
        <taxon>Actinomycetota</taxon>
        <taxon>Actinomycetes</taxon>
        <taxon>Micromonosporales</taxon>
        <taxon>Micromonosporaceae</taxon>
        <taxon>Paractinoplanes</taxon>
    </lineage>
</organism>
<evidence type="ECO:0000313" key="4">
    <source>
        <dbReference type="Proteomes" id="UP000636960"/>
    </source>
</evidence>
<dbReference type="GO" id="GO:0004016">
    <property type="term" value="F:adenylate cyclase activity"/>
    <property type="evidence" value="ECO:0007669"/>
    <property type="project" value="UniProtKB-ARBA"/>
</dbReference>
<dbReference type="CDD" id="cd07302">
    <property type="entry name" value="CHD"/>
    <property type="match status" value="1"/>
</dbReference>
<dbReference type="GO" id="GO:0009190">
    <property type="term" value="P:cyclic nucleotide biosynthetic process"/>
    <property type="evidence" value="ECO:0007669"/>
    <property type="project" value="InterPro"/>
</dbReference>
<dbReference type="AlphaFoldDB" id="A0A919K8C1"/>
<dbReference type="SMART" id="SM00044">
    <property type="entry name" value="CYCc"/>
    <property type="match status" value="1"/>
</dbReference>
<dbReference type="Proteomes" id="UP000636960">
    <property type="component" value="Unassembled WGS sequence"/>
</dbReference>
<dbReference type="PROSITE" id="PS50125">
    <property type="entry name" value="GUANYLATE_CYCLASE_2"/>
    <property type="match status" value="1"/>
</dbReference>